<sequence length="868" mass="96676">MARVGGSYESVVRGVSEQAPQDRRSGQMWEQVNMISDPVRGLSRRKGSQYQNAQRILGTDVSELQVMDDTPTMVVQDFTVNGVDYDLIYSKTRRTTLGPMYCYDKTNKTFLPITGTGVIWDALVANGVSGLTNIGRFLFIAAHGYYPTYTTTQVIEEDSAAKRITLWVRNGDYNRNYRFRYTDTSGVTRTASYTTPSATYAGVLDTSQVPVPTIDVSDNPDADTINRRLAKFNSEMSAYNKQVADITNTYNMAVTAWVRSSSAAIQPSVVATELASVIQAETGGTLHVEGTYIHIDYDANIRAGTAVDGGDNTYLRAVVSSTDDPAQLTPQAWYGKVIRVKSTTSQSTNPYYVRAEPQNAGDASVYQYGSVTWRECPGVETTPTSAFAFATVSGGVLYVGSSPAELNTLTGRTDTPTFYKSSVGDLVTSPLPAFLNNRQIDYLGNFQDRLLVGCGSTIFASRPGSYLNWFRASVLVVKDNDPVEMYALGSEDDTIVWDASFDRNHVMFGRKYQYMLPGRAMLSPSNPTIQIMSRIEDAVRAQPQSSGNFVFYAKDTQTKGSLHQIQIGATADSAESYECSQQLDKYLEGKPVQILCDQSPFNILVRTRSKFNGFYVYTYLDSMQGGERLFDSWSKWEWDEKLGSCVGVQKFEGELLVYTVRVNSTGGWLVCDKFTFDTDTTTVPMLDSWRSYTTQEEFPLWWDSSLEDNAAVAYRSTHEYFLLGSDYKSLDANIPEWREDVSHLVVGTKFPAYFAPTSPYIRDRRDRAVITGRLTVGAMTLSVSDTGGLEGTMQLPDRSVQMASFNGRLLSRQSNRAGVSPLVDTTVRVPIHREIREFKLYVSALTWLPLTVTGIEWIGQWFSNVKRV</sequence>
<dbReference type="Pfam" id="PF25675">
    <property type="entry name" value="Phage_nozzle"/>
    <property type="match status" value="2"/>
</dbReference>
<evidence type="ECO:0000313" key="2">
    <source>
        <dbReference type="EMBL" id="AOT25402.1"/>
    </source>
</evidence>
<name>A0A1W5P519_9CAUD</name>
<proteinExistence type="predicted"/>
<keyword evidence="3" id="KW-1185">Reference proteome</keyword>
<reference evidence="2 3" key="1">
    <citation type="journal article" date="2017" name="Arch. Virol.">
        <title>Genomic characterization of bacteriophage vB_PcaP_PP2 infecting Pectobacterium carotovorum subsp. carotovorum, a new member of a proposed genus in the subfamily Autographivirinae.</title>
        <authorList>
            <person name="Lim J.A."/>
            <person name="Heu S."/>
            <person name="Park J."/>
            <person name="Roh E."/>
        </authorList>
    </citation>
    <scope>NUCLEOTIDE SEQUENCE [LARGE SCALE GENOMIC DNA]</scope>
</reference>
<dbReference type="InterPro" id="IPR058003">
    <property type="entry name" value="Phage_gp12"/>
</dbReference>
<dbReference type="Proteomes" id="UP000223770">
    <property type="component" value="Segment"/>
</dbReference>
<accession>A0A1W5P519</accession>
<feature type="region of interest" description="Disordered" evidence="1">
    <location>
        <begin position="1"/>
        <end position="27"/>
    </location>
</feature>
<protein>
    <submittedName>
        <fullName evidence="2">Tail tubular protein B</fullName>
    </submittedName>
</protein>
<dbReference type="EMBL" id="KX756572">
    <property type="protein sequence ID" value="AOT25402.1"/>
    <property type="molecule type" value="Genomic_DNA"/>
</dbReference>
<organism evidence="2 3">
    <name type="scientific">Pectobacterium phage PP2</name>
    <dbReference type="NCBI Taxonomy" id="1897743"/>
    <lineage>
        <taxon>Viruses</taxon>
        <taxon>Duplodnaviria</taxon>
        <taxon>Heunggongvirae</taxon>
        <taxon>Uroviricota</taxon>
        <taxon>Caudoviricetes</taxon>
        <taxon>Autographivirales</taxon>
        <taxon>Autonotataviridae</taxon>
        <taxon>Melnykvirinae</taxon>
        <taxon>Wanjuvirus</taxon>
        <taxon>Wanjuvirus PP2</taxon>
    </lineage>
</organism>
<evidence type="ECO:0000313" key="3">
    <source>
        <dbReference type="Proteomes" id="UP000223770"/>
    </source>
</evidence>
<gene>
    <name evidence="2" type="ORF">PP2_036</name>
</gene>
<evidence type="ECO:0000256" key="1">
    <source>
        <dbReference type="SAM" id="MobiDB-lite"/>
    </source>
</evidence>